<evidence type="ECO:0000313" key="2">
    <source>
        <dbReference type="Proteomes" id="UP000204235"/>
    </source>
</evidence>
<dbReference type="InterPro" id="IPR057921">
    <property type="entry name" value="PhiKZ_VTX"/>
</dbReference>
<protein>
    <submittedName>
        <fullName evidence="1">Virion structural protein</fullName>
    </submittedName>
</protein>
<evidence type="ECO:0000313" key="1">
    <source>
        <dbReference type="EMBL" id="AGX01796.1"/>
    </source>
</evidence>
<dbReference type="Proteomes" id="UP000204235">
    <property type="component" value="Segment"/>
</dbReference>
<keyword evidence="2" id="KW-1185">Reference proteome</keyword>
<dbReference type="EMBL" id="KF623294">
    <property type="protein sequence ID" value="AGX01796.1"/>
    <property type="molecule type" value="Genomic_DNA"/>
</dbReference>
<organism evidence="1 2">
    <name type="scientific">Erwinia phage PhiEaH1</name>
    <dbReference type="NCBI Taxonomy" id="1401669"/>
    <lineage>
        <taxon>Viruses</taxon>
        <taxon>Duplodnaviria</taxon>
        <taxon>Heunggongvirae</taxon>
        <taxon>Uroviricota</taxon>
        <taxon>Caudoviricetes</taxon>
        <taxon>Chimalliviridae</taxon>
        <taxon>Iapetusvirus</taxon>
        <taxon>Iapetusvirus EaH1</taxon>
    </lineage>
</organism>
<dbReference type="OrthoDB" id="24344at10239"/>
<reference evidence="1 2" key="1">
    <citation type="journal article" date="2014" name="FEMS Microbiol. Lett.">
        <title>The genome of the Erwinia amylovora phage PhiEaH1 reveals greater diversity and broadens the applicability of phages for the treatment of fire blight.</title>
        <authorList>
            <person name="Meczker K."/>
            <person name="Domotor D."/>
            <person name="Vass J."/>
            <person name="Rakhely G."/>
            <person name="Schneider G."/>
            <person name="Kovacs T."/>
        </authorList>
    </citation>
    <scope>NUCLEOTIDE SEQUENCE [LARGE SCALE GENOMIC DNA]</scope>
</reference>
<sequence length="305" mass="34235">MFKSAYETTSGSSFFDATLSRRLILARAEGVLTNSVVDGCPDLYAVLESDARSKDIPTFEHPVRVEEPGRPEYWVIDLRSHAGKIRANGGKLPMEGGSGILVKRTLLEIYWNKFGGLAVQHAGDLPMAVYARWLSGLLSTRCNLDAAVQAQVLLLAAFYYCCQHIEKDRLTEKQREAFCLRISRALRVNPSDVIRFLSQVNYMDNLGEFCDELKARVYSKSLSIVDSRFIYTITMTSWFGGTDARALVAAALEFPPVFIALVLAAGKEPLYRKTTLSEIVKREGRQHNYAQYAHIVEGLLRELKK</sequence>
<accession>W8CZL7</accession>
<dbReference type="RefSeq" id="YP_009010127.1">
    <property type="nucleotide sequence ID" value="NC_023610.1"/>
</dbReference>
<dbReference type="GeneID" id="18500973"/>
<name>W8CZL7_9CAUD</name>
<dbReference type="Pfam" id="PF25614">
    <property type="entry name" value="PhiKZ_VTX"/>
    <property type="match status" value="1"/>
</dbReference>
<dbReference type="KEGG" id="vg:18500973"/>
<proteinExistence type="predicted"/>